<keyword evidence="2" id="KW-1185">Reference proteome</keyword>
<dbReference type="OrthoDB" id="515811at2"/>
<accession>A0A9X5E5C5</accession>
<dbReference type="Proteomes" id="UP000031532">
    <property type="component" value="Unassembled WGS sequence"/>
</dbReference>
<dbReference type="EMBL" id="JTJC03000003">
    <property type="protein sequence ID" value="NHC35454.1"/>
    <property type="molecule type" value="Genomic_DNA"/>
</dbReference>
<dbReference type="RefSeq" id="WP_039714236.1">
    <property type="nucleotide sequence ID" value="NZ_JTJC03000003.1"/>
</dbReference>
<comment type="caution">
    <text evidence="1">The sequence shown here is derived from an EMBL/GenBank/DDBJ whole genome shotgun (WGS) entry which is preliminary data.</text>
</comment>
<reference evidence="1 2" key="1">
    <citation type="journal article" date="2015" name="Genome Announc.">
        <title>Draft Genome Sequence of the Terrestrial Cyanobacterium Scytonema millei VB511283, Isolated from Eastern India.</title>
        <authorList>
            <person name="Sen D."/>
            <person name="Chandrababunaidu M.M."/>
            <person name="Singh D."/>
            <person name="Sanghi N."/>
            <person name="Ghorai A."/>
            <person name="Mishra G.P."/>
            <person name="Madduluri M."/>
            <person name="Adhikary S.P."/>
            <person name="Tripathy S."/>
        </authorList>
    </citation>
    <scope>NUCLEOTIDE SEQUENCE [LARGE SCALE GENOMIC DNA]</scope>
    <source>
        <strain evidence="1 2">VB511283</strain>
    </source>
</reference>
<gene>
    <name evidence="1" type="ORF">QH73_0012425</name>
</gene>
<evidence type="ECO:0000313" key="2">
    <source>
        <dbReference type="Proteomes" id="UP000031532"/>
    </source>
</evidence>
<protein>
    <submittedName>
        <fullName evidence="1">Uncharacterized protein</fullName>
    </submittedName>
</protein>
<proteinExistence type="predicted"/>
<name>A0A9X5E5C5_9CYAN</name>
<organism evidence="1 2">
    <name type="scientific">Scytonema millei VB511283</name>
    <dbReference type="NCBI Taxonomy" id="1245923"/>
    <lineage>
        <taxon>Bacteria</taxon>
        <taxon>Bacillati</taxon>
        <taxon>Cyanobacteriota</taxon>
        <taxon>Cyanophyceae</taxon>
        <taxon>Nostocales</taxon>
        <taxon>Scytonemataceae</taxon>
        <taxon>Scytonema</taxon>
    </lineage>
</organism>
<evidence type="ECO:0000313" key="1">
    <source>
        <dbReference type="EMBL" id="NHC35454.1"/>
    </source>
</evidence>
<dbReference type="AlphaFoldDB" id="A0A9X5E5C5"/>
<sequence length="115" mass="13231">MTKAVVNVTLPMVVEQIETALEDYPHYPYQKAFAIPDLRQKLIAYILSRVANSYTVLEEGENCTTFGDCSSYRKLQIENLAKQGIQEILQQYWEWIVHHIPSETESGLAPSHWFG</sequence>